<dbReference type="KEGG" id="oih:OB2258"/>
<dbReference type="STRING" id="221109.gene:10734506"/>
<organism evidence="1 2">
    <name type="scientific">Oceanobacillus iheyensis (strain DSM 14371 / CIP 107618 / JCM 11309 / KCTC 3954 / HTE831)</name>
    <dbReference type="NCBI Taxonomy" id="221109"/>
    <lineage>
        <taxon>Bacteria</taxon>
        <taxon>Bacillati</taxon>
        <taxon>Bacillota</taxon>
        <taxon>Bacilli</taxon>
        <taxon>Bacillales</taxon>
        <taxon>Bacillaceae</taxon>
        <taxon>Oceanobacillus</taxon>
    </lineage>
</organism>
<evidence type="ECO:0000313" key="2">
    <source>
        <dbReference type="Proteomes" id="UP000000822"/>
    </source>
</evidence>
<dbReference type="HOGENOM" id="CLU_1150924_0_0_9"/>
<sequence>MRHKLLTALFIMILGFTIIPTIAFAIEADDPEVEAFIEEIGWDKEEYVDYLDSKYFSLIDFPSIEYLGIPVTEKTLEEIYNTYDITHEELNEKLRETGQLLEDEDVVDSTWFLFIEDVAFALEQDMDNTGELTDWEEEITEENIQALLDFYEFKSSEELEQYLNSMNDSIDNYETIWELDLAVDSYIGGQDITLDLTDDLSGDFGSGMDMGIWNAESIFPTDPYLNVFIGLTPIALQAIFF</sequence>
<protein>
    <recommendedName>
        <fullName evidence="3">Processed acidic surface protein</fullName>
    </recommendedName>
</protein>
<evidence type="ECO:0000313" key="1">
    <source>
        <dbReference type="EMBL" id="BAC14214.1"/>
    </source>
</evidence>
<dbReference type="InterPro" id="IPR030832">
    <property type="entry name" value="Acidic_LPXTA"/>
</dbReference>
<gene>
    <name evidence="1" type="ordered locus">OB2258</name>
</gene>
<dbReference type="OrthoDB" id="2719320at2"/>
<dbReference type="Proteomes" id="UP000000822">
    <property type="component" value="Chromosome"/>
</dbReference>
<dbReference type="eggNOG" id="COG0402">
    <property type="taxonomic scope" value="Bacteria"/>
</dbReference>
<dbReference type="NCBIfam" id="TIGR04383">
    <property type="entry name" value="acidic_w_LPXTA"/>
    <property type="match status" value="1"/>
</dbReference>
<keyword evidence="2" id="KW-1185">Reference proteome</keyword>
<reference evidence="1 2" key="1">
    <citation type="journal article" date="2001" name="FEMS Microbiol. Lett.">
        <title>Oceanobacillus iheyensis gen. nov., sp. nov., a deep-sea extremely halotolerant and alkaliphilic species isolated from a depth of 1050 m on the Iheya Ridge.</title>
        <authorList>
            <person name="Lu J."/>
            <person name="Nogi Y."/>
            <person name="Takami H."/>
        </authorList>
    </citation>
    <scope>NUCLEOTIDE SEQUENCE [LARGE SCALE GENOMIC DNA]</scope>
    <source>
        <strain evidence="2">DSM 14371 / CIP 107618 / JCM 11309 / KCTC 3954 / HTE831</strain>
    </source>
</reference>
<evidence type="ECO:0008006" key="3">
    <source>
        <dbReference type="Google" id="ProtNLM"/>
    </source>
</evidence>
<reference evidence="1 2" key="2">
    <citation type="journal article" date="2002" name="Nucleic Acids Res.">
        <title>Genome sequence of Oceanobacillus iheyensis isolated from the Iheya Ridge and its unexpected adaptive capabilities to extreme environments.</title>
        <authorList>
            <person name="Takami H."/>
            <person name="Takaki Y."/>
            <person name="Uchiyama I."/>
        </authorList>
    </citation>
    <scope>NUCLEOTIDE SEQUENCE [LARGE SCALE GENOMIC DNA]</scope>
    <source>
        <strain evidence="2">DSM 14371 / CIP 107618 / JCM 11309 / KCTC 3954 / HTE831</strain>
    </source>
</reference>
<accession>Q8EP59</accession>
<dbReference type="RefSeq" id="WP_011066650.1">
    <property type="nucleotide sequence ID" value="NC_004193.1"/>
</dbReference>
<dbReference type="EMBL" id="BA000028">
    <property type="protein sequence ID" value="BAC14214.1"/>
    <property type="molecule type" value="Genomic_DNA"/>
</dbReference>
<proteinExistence type="predicted"/>
<name>Q8EP59_OCEIH</name>
<dbReference type="AlphaFoldDB" id="Q8EP59"/>